<accession>Q9RT88</accession>
<keyword evidence="2" id="KW-0812">Transmembrane</keyword>
<dbReference type="PIR" id="E75342">
    <property type="entry name" value="E75342"/>
</dbReference>
<organism evidence="4 5">
    <name type="scientific">Deinococcus radiodurans (strain ATCC 13939 / DSM 20539 / JCM 16871 / CCUG 27074 / LMG 4051 / NBRC 15346 / NCIMB 9279 / VKM B-1422 / R1)</name>
    <dbReference type="NCBI Taxonomy" id="243230"/>
    <lineage>
        <taxon>Bacteria</taxon>
        <taxon>Thermotogati</taxon>
        <taxon>Deinococcota</taxon>
        <taxon>Deinococci</taxon>
        <taxon>Deinococcales</taxon>
        <taxon>Deinococcaceae</taxon>
        <taxon>Deinococcus</taxon>
    </lineage>
</organism>
<dbReference type="Pfam" id="PF04471">
    <property type="entry name" value="Mrr_cat"/>
    <property type="match status" value="1"/>
</dbReference>
<dbReference type="InterPro" id="IPR011856">
    <property type="entry name" value="tRNA_endonuc-like_dom_sf"/>
</dbReference>
<keyword evidence="5" id="KW-1185">Reference proteome</keyword>
<evidence type="ECO:0000313" key="4">
    <source>
        <dbReference type="EMBL" id="AAF11431.1"/>
    </source>
</evidence>
<feature type="domain" description="Restriction endonuclease type IV Mrr" evidence="3">
    <location>
        <begin position="107"/>
        <end position="216"/>
    </location>
</feature>
<evidence type="ECO:0000256" key="2">
    <source>
        <dbReference type="SAM" id="Phobius"/>
    </source>
</evidence>
<dbReference type="SUPFAM" id="SSF52980">
    <property type="entry name" value="Restriction endonuclease-like"/>
    <property type="match status" value="1"/>
</dbReference>
<sequence>MSPPPPPPASSGAAVLLMLTLGGLVVVAAEPEWRGLTAPLLGLLLVTVLVLASGARRRETPPVPPARAVAPRAVMPPSPPVHPAKTTAPRPAAPASRTAPQSAAFADLSPREFELKVAALLSALPGWYAQATRGSADQGADVLASGPGGVRVAVQVKRYRAAVGNGAVQEIVASKALYGCAHAVVVTSGPGYTRAARQLAQANGVRLWQARELSELQRCAERGLPPPPGLLPGPS</sequence>
<dbReference type="eggNOG" id="COG1787">
    <property type="taxonomic scope" value="Bacteria"/>
</dbReference>
<keyword evidence="2" id="KW-0472">Membrane</keyword>
<dbReference type="GO" id="GO:0009307">
    <property type="term" value="P:DNA restriction-modification system"/>
    <property type="evidence" value="ECO:0007669"/>
    <property type="project" value="InterPro"/>
</dbReference>
<dbReference type="PaxDb" id="243230-DR_1877"/>
<dbReference type="GO" id="GO:0015666">
    <property type="term" value="F:restriction endodeoxyribonuclease activity"/>
    <property type="evidence" value="ECO:0000318"/>
    <property type="project" value="GO_Central"/>
</dbReference>
<dbReference type="Gene3D" id="3.40.1350.10">
    <property type="match status" value="1"/>
</dbReference>
<reference evidence="4 5" key="1">
    <citation type="journal article" date="1999" name="Science">
        <title>Genome sequence of the radioresistant bacterium Deinococcus radiodurans R1.</title>
        <authorList>
            <person name="White O."/>
            <person name="Eisen J.A."/>
            <person name="Heidelberg J.F."/>
            <person name="Hickey E.K."/>
            <person name="Peterson J.D."/>
            <person name="Dodson R.J."/>
            <person name="Haft D.H."/>
            <person name="Gwinn M.L."/>
            <person name="Nelson W.C."/>
            <person name="Richardson D.L."/>
            <person name="Moffat K.S."/>
            <person name="Qin H."/>
            <person name="Jiang L."/>
            <person name="Pamphile W."/>
            <person name="Crosby M."/>
            <person name="Shen M."/>
            <person name="Vamathevan J.J."/>
            <person name="Lam P."/>
            <person name="McDonald L."/>
            <person name="Utterback T."/>
            <person name="Zalewski C."/>
            <person name="Makarova K.S."/>
            <person name="Aravind L."/>
            <person name="Daly M.J."/>
            <person name="Minton K.W."/>
            <person name="Fleischmann R.D."/>
            <person name="Ketchum K.A."/>
            <person name="Nelson K.E."/>
            <person name="Salzberg S."/>
            <person name="Smith H.O."/>
            <person name="Venter J.C."/>
            <person name="Fraser C.M."/>
        </authorList>
    </citation>
    <scope>NUCLEOTIDE SEQUENCE [LARGE SCALE GENOMIC DNA]</scope>
    <source>
        <strain evidence="5">ATCC 13939 / DSM 20539 / JCM 16871 / LMG 4051 / NBRC 15346 / NCIMB 9279 / R1 / VKM B-1422</strain>
    </source>
</reference>
<dbReference type="InterPro" id="IPR007560">
    <property type="entry name" value="Restrct_endonuc_IV_Mrr"/>
</dbReference>
<protein>
    <recommendedName>
        <fullName evidence="3">Restriction endonuclease type IV Mrr domain-containing protein</fullName>
    </recommendedName>
</protein>
<dbReference type="InParanoid" id="Q9RT88"/>
<dbReference type="Proteomes" id="UP000002524">
    <property type="component" value="Chromosome 1"/>
</dbReference>
<evidence type="ECO:0000256" key="1">
    <source>
        <dbReference type="SAM" id="MobiDB-lite"/>
    </source>
</evidence>
<dbReference type="EMBL" id="AE000513">
    <property type="protein sequence ID" value="AAF11431.1"/>
    <property type="molecule type" value="Genomic_DNA"/>
</dbReference>
<dbReference type="OrthoDB" id="71979at2"/>
<proteinExistence type="predicted"/>
<keyword evidence="2" id="KW-1133">Transmembrane helix</keyword>
<feature type="region of interest" description="Disordered" evidence="1">
    <location>
        <begin position="56"/>
        <end position="101"/>
    </location>
</feature>
<gene>
    <name evidence="4" type="ordered locus">DR_1877</name>
</gene>
<feature type="compositionally biased region" description="Low complexity" evidence="1">
    <location>
        <begin position="83"/>
        <end position="101"/>
    </location>
</feature>
<dbReference type="GO" id="GO:0003677">
    <property type="term" value="F:DNA binding"/>
    <property type="evidence" value="ECO:0007669"/>
    <property type="project" value="InterPro"/>
</dbReference>
<dbReference type="AlphaFoldDB" id="Q9RT88"/>
<dbReference type="PATRIC" id="fig|243230.17.peg.2089"/>
<evidence type="ECO:0000259" key="3">
    <source>
        <dbReference type="Pfam" id="PF04471"/>
    </source>
</evidence>
<dbReference type="InterPro" id="IPR011335">
    <property type="entry name" value="Restrct_endonuc-II-like"/>
</dbReference>
<feature type="transmembrane region" description="Helical" evidence="2">
    <location>
        <begin position="38"/>
        <end position="55"/>
    </location>
</feature>
<name>Q9RT88_DEIRA</name>
<dbReference type="HOGENOM" id="CLU_1178683_0_0_0"/>
<dbReference type="KEGG" id="dra:DR_1877"/>
<dbReference type="STRING" id="243230.DR_1877"/>
<dbReference type="PANTHER" id="PTHR30015">
    <property type="entry name" value="MRR RESTRICTION SYSTEM PROTEIN"/>
    <property type="match status" value="1"/>
</dbReference>
<dbReference type="InterPro" id="IPR052906">
    <property type="entry name" value="Type_IV_Methyl-Rstrct_Enzyme"/>
</dbReference>
<dbReference type="EnsemblBacteria" id="AAF11431">
    <property type="protein sequence ID" value="AAF11431"/>
    <property type="gene ID" value="DR_1877"/>
</dbReference>
<evidence type="ECO:0000313" key="5">
    <source>
        <dbReference type="Proteomes" id="UP000002524"/>
    </source>
</evidence>
<dbReference type="PANTHER" id="PTHR30015:SF6">
    <property type="entry name" value="SLL1429 PROTEIN"/>
    <property type="match status" value="1"/>
</dbReference>
<dbReference type="GeneID" id="69518116"/>
<dbReference type="RefSeq" id="WP_010888512.1">
    <property type="nucleotide sequence ID" value="NC_001263.1"/>
</dbReference>